<evidence type="ECO:0008006" key="5">
    <source>
        <dbReference type="Google" id="ProtNLM"/>
    </source>
</evidence>
<dbReference type="Proteomes" id="UP001213979">
    <property type="component" value="Unassembled WGS sequence"/>
</dbReference>
<organism evidence="2 4">
    <name type="scientific">Anoxybacteroides rupiense</name>
    <dbReference type="NCBI Taxonomy" id="311460"/>
    <lineage>
        <taxon>Bacteria</taxon>
        <taxon>Bacillati</taxon>
        <taxon>Bacillota</taxon>
        <taxon>Bacilli</taxon>
        <taxon>Bacillales</taxon>
        <taxon>Anoxybacillaceae</taxon>
        <taxon>Anoxybacteroides</taxon>
    </lineage>
</organism>
<protein>
    <recommendedName>
        <fullName evidence="5">Lacal_2735 family protein</fullName>
    </recommendedName>
</protein>
<proteinExistence type="predicted"/>
<dbReference type="Proteomes" id="UP001339962">
    <property type="component" value="Unassembled WGS sequence"/>
</dbReference>
<dbReference type="AlphaFoldDB" id="A0ABD5IT33"/>
<reference evidence="1 3" key="1">
    <citation type="submission" date="2023-01" db="EMBL/GenBank/DDBJ databases">
        <title>Genome-based reclassification of Anoxybacillus geothermalis as a later heterotypic synonym of Anoxybacillus rupiensis.</title>
        <authorList>
            <person name="Inan Bektas K."/>
            <person name="Canakci S."/>
            <person name="Belduz A.A."/>
            <person name="Guler H.H."/>
        </authorList>
    </citation>
    <scope>NUCLEOTIDE SEQUENCE [LARGE SCALE GENOMIC DNA]</scope>
    <source>
        <strain evidence="1 3">DSM 17127</strain>
    </source>
</reference>
<evidence type="ECO:0000313" key="1">
    <source>
        <dbReference type="EMBL" id="MDE8564860.1"/>
    </source>
</evidence>
<evidence type="ECO:0000313" key="2">
    <source>
        <dbReference type="EMBL" id="MED5051470.1"/>
    </source>
</evidence>
<dbReference type="RefSeq" id="WP_156450541.1">
    <property type="nucleotide sequence ID" value="NZ_JACIDF010000010.1"/>
</dbReference>
<dbReference type="EMBL" id="JARTLI010000006">
    <property type="protein sequence ID" value="MED5051470.1"/>
    <property type="molecule type" value="Genomic_DNA"/>
</dbReference>
<evidence type="ECO:0000313" key="3">
    <source>
        <dbReference type="Proteomes" id="UP001213979"/>
    </source>
</evidence>
<sequence>MDTKNSLFQKMVYKQNHETSRMPYSRVKESCLEKSSSAFEEMAERKRVGRKK</sequence>
<keyword evidence="3" id="KW-1185">Reference proteome</keyword>
<reference evidence="2 4" key="2">
    <citation type="submission" date="2023-03" db="EMBL/GenBank/DDBJ databases">
        <title>Bacillus Genome Sequencing.</title>
        <authorList>
            <person name="Dunlap C."/>
        </authorList>
    </citation>
    <scope>NUCLEOTIDE SEQUENCE [LARGE SCALE GENOMIC DNA]</scope>
    <source>
        <strain evidence="2 4">NRS-38</strain>
    </source>
</reference>
<comment type="caution">
    <text evidence="2">The sequence shown here is derived from an EMBL/GenBank/DDBJ whole genome shotgun (WGS) entry which is preliminary data.</text>
</comment>
<gene>
    <name evidence="2" type="ORF">P9850_06290</name>
    <name evidence="1" type="ORF">PNH38_13400</name>
</gene>
<evidence type="ECO:0000313" key="4">
    <source>
        <dbReference type="Proteomes" id="UP001339962"/>
    </source>
</evidence>
<name>A0ABD5IT33_9BACL</name>
<accession>A0ABD5IT33</accession>
<dbReference type="EMBL" id="JAQOTG010000014">
    <property type="protein sequence ID" value="MDE8564860.1"/>
    <property type="molecule type" value="Genomic_DNA"/>
</dbReference>